<dbReference type="RefSeq" id="WP_286346960.1">
    <property type="nucleotide sequence ID" value="NZ_AP027733.1"/>
</dbReference>
<evidence type="ECO:0000313" key="1">
    <source>
        <dbReference type="EMBL" id="BDZ52677.1"/>
    </source>
</evidence>
<sequence>MNDTEITTIETPKPEMDTFEQMTNVVWTAQSARLAAAQNALRATLKAMHPDAHSGRFSFYDEGCPTRLDFEAVLDADGEEIDIDPMVAYDSFMQIGQAYEDHDDAEEWTDRHVQTARFETAYFIENLDERLPVANSFATASAADWNVVLGDGAATDLFELLKVRLGK</sequence>
<keyword evidence="1" id="KW-0614">Plasmid</keyword>
<geneLocation type="plasmid" evidence="1 2">
    <name>pNBRC108728a</name>
</geneLocation>
<evidence type="ECO:0000313" key="2">
    <source>
        <dbReference type="Proteomes" id="UP001321486"/>
    </source>
</evidence>
<accession>A0ABM8GW28</accession>
<proteinExistence type="predicted"/>
<dbReference type="Proteomes" id="UP001321486">
    <property type="component" value="Plasmid pNBRC108728a"/>
</dbReference>
<name>A0ABM8GW28_9MICO</name>
<reference evidence="2" key="1">
    <citation type="journal article" date="2019" name="Int. J. Syst. Evol. Microbiol.">
        <title>The Global Catalogue of Microorganisms (GCM) 10K type strain sequencing project: providing services to taxonomists for standard genome sequencing and annotation.</title>
        <authorList>
            <consortium name="The Broad Institute Genomics Platform"/>
            <consortium name="The Broad Institute Genome Sequencing Center for Infectious Disease"/>
            <person name="Wu L."/>
            <person name="Ma J."/>
        </authorList>
    </citation>
    <scope>NUCLEOTIDE SEQUENCE [LARGE SCALE GENOMIC DNA]</scope>
    <source>
        <strain evidence="2">NBRC 108728</strain>
    </source>
</reference>
<organism evidence="1 2">
    <name type="scientific">Frondihabitans sucicola</name>
    <dbReference type="NCBI Taxonomy" id="1268041"/>
    <lineage>
        <taxon>Bacteria</taxon>
        <taxon>Bacillati</taxon>
        <taxon>Actinomycetota</taxon>
        <taxon>Actinomycetes</taxon>
        <taxon>Micrococcales</taxon>
        <taxon>Microbacteriaceae</taxon>
        <taxon>Frondihabitans</taxon>
    </lineage>
</organism>
<evidence type="ECO:0008006" key="3">
    <source>
        <dbReference type="Google" id="ProtNLM"/>
    </source>
</evidence>
<gene>
    <name evidence="1" type="ORF">GCM10025867_49180</name>
</gene>
<dbReference type="EMBL" id="AP027733">
    <property type="protein sequence ID" value="BDZ52677.1"/>
    <property type="molecule type" value="Genomic_DNA"/>
</dbReference>
<protein>
    <recommendedName>
        <fullName evidence="3">DUF4303 domain-containing protein</fullName>
    </recommendedName>
</protein>
<keyword evidence="2" id="KW-1185">Reference proteome</keyword>